<name>A0A0V0QMU4_PSEPJ</name>
<evidence type="ECO:0000256" key="4">
    <source>
        <dbReference type="SAM" id="Phobius"/>
    </source>
</evidence>
<dbReference type="GO" id="GO:0016787">
    <property type="term" value="F:hydrolase activity"/>
    <property type="evidence" value="ECO:0007669"/>
    <property type="project" value="UniProtKB-KW"/>
</dbReference>
<dbReference type="Gene3D" id="3.40.50.300">
    <property type="entry name" value="P-loop containing nucleotide triphosphate hydrolases"/>
    <property type="match status" value="1"/>
</dbReference>
<feature type="coiled-coil region" evidence="2">
    <location>
        <begin position="448"/>
        <end position="610"/>
    </location>
</feature>
<keyword evidence="6" id="KW-0378">Hydrolase</keyword>
<proteinExistence type="predicted"/>
<dbReference type="Pfam" id="PF04548">
    <property type="entry name" value="AIG1"/>
    <property type="match status" value="1"/>
</dbReference>
<reference evidence="6 7" key="1">
    <citation type="journal article" date="2015" name="Sci. Rep.">
        <title>Genome of the facultative scuticociliatosis pathogen Pseudocohnilembus persalinus provides insight into its virulence through horizontal gene transfer.</title>
        <authorList>
            <person name="Xiong J."/>
            <person name="Wang G."/>
            <person name="Cheng J."/>
            <person name="Tian M."/>
            <person name="Pan X."/>
            <person name="Warren A."/>
            <person name="Jiang C."/>
            <person name="Yuan D."/>
            <person name="Miao W."/>
        </authorList>
    </citation>
    <scope>NUCLEOTIDE SEQUENCE [LARGE SCALE GENOMIC DNA]</scope>
    <source>
        <strain evidence="6">36N120E</strain>
    </source>
</reference>
<accession>A0A0V0QMU4</accession>
<feature type="coiled-coil region" evidence="2">
    <location>
        <begin position="359"/>
        <end position="401"/>
    </location>
</feature>
<keyword evidence="7" id="KW-1185">Reference proteome</keyword>
<feature type="domain" description="AIG1-type G" evidence="5">
    <location>
        <begin position="42"/>
        <end position="120"/>
    </location>
</feature>
<dbReference type="InterPro" id="IPR006703">
    <property type="entry name" value="G_AIG1"/>
</dbReference>
<dbReference type="Proteomes" id="UP000054937">
    <property type="component" value="Unassembled WGS sequence"/>
</dbReference>
<organism evidence="6 7">
    <name type="scientific">Pseudocohnilembus persalinus</name>
    <name type="common">Ciliate</name>
    <dbReference type="NCBI Taxonomy" id="266149"/>
    <lineage>
        <taxon>Eukaryota</taxon>
        <taxon>Sar</taxon>
        <taxon>Alveolata</taxon>
        <taxon>Ciliophora</taxon>
        <taxon>Intramacronucleata</taxon>
        <taxon>Oligohymenophorea</taxon>
        <taxon>Scuticociliatia</taxon>
        <taxon>Philasterida</taxon>
        <taxon>Pseudocohnilembidae</taxon>
        <taxon>Pseudocohnilembus</taxon>
    </lineage>
</organism>
<dbReference type="EMBL" id="LDAU01000139">
    <property type="protein sequence ID" value="KRX03269.1"/>
    <property type="molecule type" value="Genomic_DNA"/>
</dbReference>
<evidence type="ECO:0000313" key="6">
    <source>
        <dbReference type="EMBL" id="KRX03269.1"/>
    </source>
</evidence>
<dbReference type="GO" id="GO:0005525">
    <property type="term" value="F:GTP binding"/>
    <property type="evidence" value="ECO:0007669"/>
    <property type="project" value="InterPro"/>
</dbReference>
<keyword evidence="4" id="KW-1133">Transmembrane helix</keyword>
<feature type="region of interest" description="Disordered" evidence="3">
    <location>
        <begin position="198"/>
        <end position="226"/>
    </location>
</feature>
<gene>
    <name evidence="6" type="ORF">PPERSA_03384</name>
</gene>
<dbReference type="InterPro" id="IPR027417">
    <property type="entry name" value="P-loop_NTPase"/>
</dbReference>
<dbReference type="InParanoid" id="A0A0V0QMU4"/>
<comment type="caution">
    <text evidence="6">The sequence shown here is derived from an EMBL/GenBank/DDBJ whole genome shotgun (WGS) entry which is preliminary data.</text>
</comment>
<feature type="transmembrane region" description="Helical" evidence="4">
    <location>
        <begin position="613"/>
        <end position="635"/>
    </location>
</feature>
<evidence type="ECO:0000256" key="2">
    <source>
        <dbReference type="SAM" id="Coils"/>
    </source>
</evidence>
<evidence type="ECO:0000256" key="1">
    <source>
        <dbReference type="ARBA" id="ARBA00022741"/>
    </source>
</evidence>
<sequence>MNNLDQIQINEDSYFKQAFQILDEVSNLGIPCEFKEKQSNLKTIVLVGKMGAGKSSTGNQIIQCYNKLNNLNTENELNPFKSQKSLKSVTQDIQSQQIDNTLRIIDTPGFKDANNELNDVNIGEKLCNFLEENIIYQEGITSFVQCVMVGNSQRILKDQIECMNYLFLLMTMSYPDFDFQNCPKIYVLFNDVSEVEHEQDNEQQEDNIQNSGASSDSDFGQLSAEEEEQQFDKQENIKQYKQFLLEAIIKDAFYQENHKQDDKEKIKKIEEKIKKIIENLLPDENFFCYKIYDQKEVTNCKQKMLEESKIIEKLVNINLQNCNYVLEKSSNGQIKPFYIQQDIRKENTEMTQNLIQNLKKFTENQIQEMNVQLSQEKRQIINEKLQKLKELDTKILKMTEESPQCLLKFPNCKKQQFQELIKNLCENMTSYISVVIGQHNQDESIKFKNDCDEQFKIYEKELKKQSEQLSCTMNDLNYLQNQQQEVIKKYQDDEKQLNQSLKNLEKKNQDDQQELEEQKQEYERLLKDAEKNKIKQEQQNQENINDESRLKQEFQKKINELKQEQEKTSEYFKQKKNKVEKEIQEIKQKIKEGQEQKQKLEKQTEQMKSKNSAFSWSKIGTGLVTGVIAAGIVAIKSKFKF</sequence>
<evidence type="ECO:0000259" key="5">
    <source>
        <dbReference type="Pfam" id="PF04548"/>
    </source>
</evidence>
<protein>
    <submittedName>
        <fullName evidence="6">p-loop containing nucleoside triphosphate hydrolase</fullName>
    </submittedName>
</protein>
<dbReference type="SUPFAM" id="SSF52540">
    <property type="entry name" value="P-loop containing nucleoside triphosphate hydrolases"/>
    <property type="match status" value="2"/>
</dbReference>
<dbReference type="AlphaFoldDB" id="A0A0V0QMU4"/>
<evidence type="ECO:0000256" key="3">
    <source>
        <dbReference type="SAM" id="MobiDB-lite"/>
    </source>
</evidence>
<keyword evidence="1" id="KW-0547">Nucleotide-binding</keyword>
<keyword evidence="4" id="KW-0472">Membrane</keyword>
<keyword evidence="4" id="KW-0812">Transmembrane</keyword>
<dbReference type="OrthoDB" id="8954335at2759"/>
<evidence type="ECO:0000313" key="7">
    <source>
        <dbReference type="Proteomes" id="UP000054937"/>
    </source>
</evidence>
<keyword evidence="2" id="KW-0175">Coiled coil</keyword>
<feature type="compositionally biased region" description="Polar residues" evidence="3">
    <location>
        <begin position="211"/>
        <end position="220"/>
    </location>
</feature>